<dbReference type="Pfam" id="PF12349">
    <property type="entry name" value="Sterol-sensing"/>
    <property type="match status" value="1"/>
</dbReference>
<keyword evidence="5" id="KW-0256">Endoplasmic reticulum</keyword>
<dbReference type="PANTHER" id="PTHR46378">
    <property type="entry name" value="STEROL REGULATORY ELEMENT-BINDING PROTEIN CLEAVAGE-ACTIVATING PROTEIN"/>
    <property type="match status" value="1"/>
</dbReference>
<keyword evidence="6" id="KW-0333">Golgi apparatus</keyword>
<accession>A0A9P4Q389</accession>
<evidence type="ECO:0000313" key="11">
    <source>
        <dbReference type="Proteomes" id="UP000799441"/>
    </source>
</evidence>
<feature type="transmembrane region" description="Helical" evidence="8">
    <location>
        <begin position="267"/>
        <end position="284"/>
    </location>
</feature>
<evidence type="ECO:0000256" key="2">
    <source>
        <dbReference type="ARBA" id="ARBA00004394"/>
    </source>
</evidence>
<gene>
    <name evidence="10" type="ORF">K431DRAFT_209105</name>
</gene>
<reference evidence="10" key="1">
    <citation type="journal article" date="2020" name="Stud. Mycol.">
        <title>101 Dothideomycetes genomes: a test case for predicting lifestyles and emergence of pathogens.</title>
        <authorList>
            <person name="Haridas S."/>
            <person name="Albert R."/>
            <person name="Binder M."/>
            <person name="Bloem J."/>
            <person name="Labutti K."/>
            <person name="Salamov A."/>
            <person name="Andreopoulos B."/>
            <person name="Baker S."/>
            <person name="Barry K."/>
            <person name="Bills G."/>
            <person name="Bluhm B."/>
            <person name="Cannon C."/>
            <person name="Castanera R."/>
            <person name="Culley D."/>
            <person name="Daum C."/>
            <person name="Ezra D."/>
            <person name="Gonzalez J."/>
            <person name="Henrissat B."/>
            <person name="Kuo A."/>
            <person name="Liang C."/>
            <person name="Lipzen A."/>
            <person name="Lutzoni F."/>
            <person name="Magnuson J."/>
            <person name="Mondo S."/>
            <person name="Nolan M."/>
            <person name="Ohm R."/>
            <person name="Pangilinan J."/>
            <person name="Park H.-J."/>
            <person name="Ramirez L."/>
            <person name="Alfaro M."/>
            <person name="Sun H."/>
            <person name="Tritt A."/>
            <person name="Yoshinaga Y."/>
            <person name="Zwiers L.-H."/>
            <person name="Turgeon B."/>
            <person name="Goodwin S."/>
            <person name="Spatafora J."/>
            <person name="Crous P."/>
            <person name="Grigoriev I."/>
        </authorList>
    </citation>
    <scope>NUCLEOTIDE SEQUENCE</scope>
    <source>
        <strain evidence="10">CBS 116435</strain>
    </source>
</reference>
<sequence>MLWYLLSPLRGTTDPPTLSSDHSIRRAFYRHGKTTAQHWLLAMLASVAVGAGLSYPTIFLSEGRNFSLFTSTPDQVWTTAKNYDGDSPVKADVEMRQIWVHGSSMQALNKDVLKQALHIQQSLVGDGPSHRTTPTLDQQPGNDKLTWGFHSPLMYWNNSATVLEKDDNVIRTINDQARTSSSLNIALRPASVFATKSFDGRKLQAADALVLTFMNKVGDKIAGTWRNQMETLSQNCPDCTILPAGNSVSDSRVYEFSFIPLSLKENIALGFAYGCVALYVLLSLRRIRAFHSRFGLVVTAITQLTTSILASFTICGVLDINLASIPQNAYPFVVLVVGLENMFRVINAILAYPSTMATELRIGHALGDVGPLKIATAAQNLLILWILSNVVSPGVAAFCAFAAIATLFDTFFLLTFFVAVLSVDIRRLELQDALARSEVAHKKRRRSPAKRSWFDALVQGRLPFSTRMAGTAVTTTFILSLNYHFFDTRGSSPNLGGLKRLFRQDPAQLPSGDTFPSSSSSSVNATLTPQQWMAKQGFDSAREVMQLVKPGANSFAVRVFSPLTIVLAGADRSEVPASRAAWTSALRSLALEHLYPFAVVVVFVVTFVAVLMNFLLWNEAADEADTNADRPADSKLSVQTLSLPHKLDIVKLSSGSRGHMVTIALDRTIAVSIFDHAQSSYTTARLPTGLTSRLRWPVQEVFIDDQGDYVA</sequence>
<evidence type="ECO:0000259" key="9">
    <source>
        <dbReference type="PROSITE" id="PS50156"/>
    </source>
</evidence>
<dbReference type="PROSITE" id="PS50156">
    <property type="entry name" value="SSD"/>
    <property type="match status" value="1"/>
</dbReference>
<evidence type="ECO:0000256" key="4">
    <source>
        <dbReference type="ARBA" id="ARBA00022737"/>
    </source>
</evidence>
<name>A0A9P4Q389_9PEZI</name>
<dbReference type="GO" id="GO:0032934">
    <property type="term" value="F:sterol binding"/>
    <property type="evidence" value="ECO:0007669"/>
    <property type="project" value="InterPro"/>
</dbReference>
<dbReference type="Proteomes" id="UP000799441">
    <property type="component" value="Unassembled WGS sequence"/>
</dbReference>
<feature type="domain" description="SSD" evidence="9">
    <location>
        <begin position="265"/>
        <end position="423"/>
    </location>
</feature>
<keyword evidence="11" id="KW-1185">Reference proteome</keyword>
<dbReference type="OrthoDB" id="1914839at2759"/>
<feature type="transmembrane region" description="Helical" evidence="8">
    <location>
        <begin position="594"/>
        <end position="617"/>
    </location>
</feature>
<dbReference type="InterPro" id="IPR030225">
    <property type="entry name" value="SCAP"/>
</dbReference>
<evidence type="ECO:0000256" key="5">
    <source>
        <dbReference type="ARBA" id="ARBA00022824"/>
    </source>
</evidence>
<evidence type="ECO:0000256" key="6">
    <source>
        <dbReference type="ARBA" id="ARBA00023034"/>
    </source>
</evidence>
<keyword evidence="7 8" id="KW-0472">Membrane</keyword>
<dbReference type="SUPFAM" id="SSF82866">
    <property type="entry name" value="Multidrug efflux transporter AcrB transmembrane domain"/>
    <property type="match status" value="1"/>
</dbReference>
<protein>
    <recommendedName>
        <fullName evidence="9">SSD domain-containing protein</fullName>
    </recommendedName>
</protein>
<proteinExistence type="predicted"/>
<feature type="transmembrane region" description="Helical" evidence="8">
    <location>
        <begin position="332"/>
        <end position="353"/>
    </location>
</feature>
<dbReference type="GO" id="GO:0000139">
    <property type="term" value="C:Golgi membrane"/>
    <property type="evidence" value="ECO:0007669"/>
    <property type="project" value="UniProtKB-SubCell"/>
</dbReference>
<keyword evidence="4" id="KW-0677">Repeat</keyword>
<keyword evidence="3" id="KW-0853">WD repeat</keyword>
<dbReference type="PANTHER" id="PTHR46378:SF1">
    <property type="entry name" value="STEROL REGULATORY ELEMENT-BINDING PROTEIN CLEAVAGE-ACTIVATING PROTEIN"/>
    <property type="match status" value="1"/>
</dbReference>
<dbReference type="EMBL" id="MU003841">
    <property type="protein sequence ID" value="KAF2717551.1"/>
    <property type="molecule type" value="Genomic_DNA"/>
</dbReference>
<evidence type="ECO:0000256" key="3">
    <source>
        <dbReference type="ARBA" id="ARBA00022574"/>
    </source>
</evidence>
<dbReference type="GO" id="GO:0032933">
    <property type="term" value="P:SREBP signaling pathway"/>
    <property type="evidence" value="ECO:0007669"/>
    <property type="project" value="InterPro"/>
</dbReference>
<keyword evidence="8" id="KW-1133">Transmembrane helix</keyword>
<feature type="non-terminal residue" evidence="10">
    <location>
        <position position="711"/>
    </location>
</feature>
<dbReference type="AlphaFoldDB" id="A0A9P4Q389"/>
<organism evidence="10 11">
    <name type="scientific">Polychaeton citri CBS 116435</name>
    <dbReference type="NCBI Taxonomy" id="1314669"/>
    <lineage>
        <taxon>Eukaryota</taxon>
        <taxon>Fungi</taxon>
        <taxon>Dikarya</taxon>
        <taxon>Ascomycota</taxon>
        <taxon>Pezizomycotina</taxon>
        <taxon>Dothideomycetes</taxon>
        <taxon>Dothideomycetidae</taxon>
        <taxon>Capnodiales</taxon>
        <taxon>Capnodiaceae</taxon>
        <taxon>Polychaeton</taxon>
    </lineage>
</organism>
<evidence type="ECO:0000256" key="8">
    <source>
        <dbReference type="SAM" id="Phobius"/>
    </source>
</evidence>
<dbReference type="InterPro" id="IPR000731">
    <property type="entry name" value="SSD"/>
</dbReference>
<evidence type="ECO:0000313" key="10">
    <source>
        <dbReference type="EMBL" id="KAF2717551.1"/>
    </source>
</evidence>
<evidence type="ECO:0000256" key="7">
    <source>
        <dbReference type="ARBA" id="ARBA00023136"/>
    </source>
</evidence>
<keyword evidence="8" id="KW-0812">Transmembrane</keyword>
<evidence type="ECO:0000256" key="1">
    <source>
        <dbReference type="ARBA" id="ARBA00004240"/>
    </source>
</evidence>
<dbReference type="GO" id="GO:0032936">
    <property type="term" value="C:SREBP-SCAP complex"/>
    <property type="evidence" value="ECO:0007669"/>
    <property type="project" value="TreeGrafter"/>
</dbReference>
<feature type="transmembrane region" description="Helical" evidence="8">
    <location>
        <begin position="39"/>
        <end position="60"/>
    </location>
</feature>
<feature type="transmembrane region" description="Helical" evidence="8">
    <location>
        <begin position="296"/>
        <end position="320"/>
    </location>
</feature>
<comment type="subcellular location">
    <subcellularLocation>
        <location evidence="1">Endoplasmic reticulum</location>
    </subcellularLocation>
    <subcellularLocation>
        <location evidence="2">Golgi apparatus membrane</location>
    </subcellularLocation>
</comment>
<dbReference type="GO" id="GO:0005789">
    <property type="term" value="C:endoplasmic reticulum membrane"/>
    <property type="evidence" value="ECO:0007669"/>
    <property type="project" value="InterPro"/>
</dbReference>
<dbReference type="InterPro" id="IPR053958">
    <property type="entry name" value="HMGCR/SNAP/NPC1-like_SSD"/>
</dbReference>
<dbReference type="GO" id="GO:0045540">
    <property type="term" value="P:regulation of cholesterol biosynthetic process"/>
    <property type="evidence" value="ECO:0007669"/>
    <property type="project" value="TreeGrafter"/>
</dbReference>
<comment type="caution">
    <text evidence="10">The sequence shown here is derived from an EMBL/GenBank/DDBJ whole genome shotgun (WGS) entry which is preliminary data.</text>
</comment>